<comment type="function">
    <text evidence="2">May be involved in the metabolism of insect hormones and in the breakdown of synthetic insecticides.</text>
</comment>
<dbReference type="Proteomes" id="UP000694843">
    <property type="component" value="Unplaced"/>
</dbReference>
<feature type="binding site" description="axial binding residue" evidence="14">
    <location>
        <position position="278"/>
    </location>
    <ligand>
        <name>heme</name>
        <dbReference type="ChEBI" id="CHEBI:30413"/>
    </ligand>
    <ligandPart>
        <name>Fe</name>
        <dbReference type="ChEBI" id="CHEBI:18248"/>
    </ligandPart>
</feature>
<keyword evidence="11 14" id="KW-0408">Iron</keyword>
<dbReference type="InterPro" id="IPR017972">
    <property type="entry name" value="Cyt_P450_CS"/>
</dbReference>
<keyword evidence="12 15" id="KW-0503">Monooxygenase</keyword>
<dbReference type="Gene3D" id="1.10.630.10">
    <property type="entry name" value="Cytochrome P450"/>
    <property type="match status" value="1"/>
</dbReference>
<comment type="subcellular location">
    <subcellularLocation>
        <location evidence="4">Endoplasmic reticulum membrane</location>
        <topology evidence="4">Peripheral membrane protein</topology>
    </subcellularLocation>
    <subcellularLocation>
        <location evidence="3">Microsome membrane</location>
        <topology evidence="3">Peripheral membrane protein</topology>
    </subcellularLocation>
</comment>
<evidence type="ECO:0000313" key="16">
    <source>
        <dbReference type="Proteomes" id="UP000694843"/>
    </source>
</evidence>
<evidence type="ECO:0000256" key="15">
    <source>
        <dbReference type="RuleBase" id="RU000461"/>
    </source>
</evidence>
<keyword evidence="10 15" id="KW-0560">Oxidoreductase</keyword>
<dbReference type="SUPFAM" id="SSF48264">
    <property type="entry name" value="Cytochrome P450"/>
    <property type="match status" value="1"/>
</dbReference>
<dbReference type="Pfam" id="PF00067">
    <property type="entry name" value="p450"/>
    <property type="match status" value="1"/>
</dbReference>
<dbReference type="GO" id="GO:0005506">
    <property type="term" value="F:iron ion binding"/>
    <property type="evidence" value="ECO:0007669"/>
    <property type="project" value="InterPro"/>
</dbReference>
<dbReference type="OrthoDB" id="1055148at2759"/>
<evidence type="ECO:0000256" key="3">
    <source>
        <dbReference type="ARBA" id="ARBA00004174"/>
    </source>
</evidence>
<dbReference type="GO" id="GO:0006082">
    <property type="term" value="P:organic acid metabolic process"/>
    <property type="evidence" value="ECO:0007669"/>
    <property type="project" value="TreeGrafter"/>
</dbReference>
<protein>
    <submittedName>
        <fullName evidence="17">Cytochrome P450 2L1</fullName>
    </submittedName>
</protein>
<dbReference type="GO" id="GO:0006805">
    <property type="term" value="P:xenobiotic metabolic process"/>
    <property type="evidence" value="ECO:0007669"/>
    <property type="project" value="TreeGrafter"/>
</dbReference>
<evidence type="ECO:0000256" key="12">
    <source>
        <dbReference type="ARBA" id="ARBA00023033"/>
    </source>
</evidence>
<dbReference type="AlphaFoldDB" id="A0A979FW86"/>
<evidence type="ECO:0000256" key="1">
    <source>
        <dbReference type="ARBA" id="ARBA00001971"/>
    </source>
</evidence>
<evidence type="ECO:0000256" key="5">
    <source>
        <dbReference type="ARBA" id="ARBA00010617"/>
    </source>
</evidence>
<keyword evidence="13" id="KW-0472">Membrane</keyword>
<dbReference type="InterPro" id="IPR002401">
    <property type="entry name" value="Cyt_P450_E_grp-I"/>
</dbReference>
<dbReference type="PANTHER" id="PTHR24300">
    <property type="entry name" value="CYTOCHROME P450 508A4-RELATED"/>
    <property type="match status" value="1"/>
</dbReference>
<keyword evidence="6 14" id="KW-0349">Heme</keyword>
<dbReference type="PRINTS" id="PR00385">
    <property type="entry name" value="P450"/>
</dbReference>
<dbReference type="InterPro" id="IPR050182">
    <property type="entry name" value="Cytochrome_P450_fam2"/>
</dbReference>
<evidence type="ECO:0000256" key="4">
    <source>
        <dbReference type="ARBA" id="ARBA00004406"/>
    </source>
</evidence>
<dbReference type="PRINTS" id="PR00463">
    <property type="entry name" value="EP450I"/>
</dbReference>
<keyword evidence="7 14" id="KW-0479">Metal-binding</keyword>
<sequence>MDLFLNCAVFNVIWQMLASKRYDADHEEMLRYISLLQENFNAIQGTFFLIDLFPWLAKILPKIIMNKVFKADVIIKNRDKIQLLFKRVVDEHLETLDPDNPRDVIDHFLLHRTDRTQDGKLTPEDELDFQKLMGDIFSAGSETTSSTLRWMILYLALNPEVQAKIHSILDEVVPRTRLPSLDDRNKLQYVDAVLLEVMRMSSLVPFGLLHSTTADVTFEGYDIPKDTAVVACAEMCHRDPAYWKHPDKFFPEHFLDDEGKLDGKKESFLPFSTGRRQCLGESLARMELYLFSTAILQRFTIEPPEGVTLSTESAPLQFFFNVPKPFEIVLTKRI</sequence>
<dbReference type="GO" id="GO:0016712">
    <property type="term" value="F:oxidoreductase activity, acting on paired donors, with incorporation or reduction of molecular oxygen, reduced flavin or flavoprotein as one donor, and incorporation of one atom of oxygen"/>
    <property type="evidence" value="ECO:0007669"/>
    <property type="project" value="TreeGrafter"/>
</dbReference>
<evidence type="ECO:0000256" key="13">
    <source>
        <dbReference type="ARBA" id="ARBA00023136"/>
    </source>
</evidence>
<evidence type="ECO:0000256" key="11">
    <source>
        <dbReference type="ARBA" id="ARBA00023004"/>
    </source>
</evidence>
<dbReference type="GO" id="GO:0005789">
    <property type="term" value="C:endoplasmic reticulum membrane"/>
    <property type="evidence" value="ECO:0007669"/>
    <property type="project" value="UniProtKB-SubCell"/>
</dbReference>
<comment type="cofactor">
    <cofactor evidence="1 14">
        <name>heme</name>
        <dbReference type="ChEBI" id="CHEBI:30413"/>
    </cofactor>
</comment>
<organism evidence="16 17">
    <name type="scientific">Hyalella azteca</name>
    <name type="common">Amphipod</name>
    <dbReference type="NCBI Taxonomy" id="294128"/>
    <lineage>
        <taxon>Eukaryota</taxon>
        <taxon>Metazoa</taxon>
        <taxon>Ecdysozoa</taxon>
        <taxon>Arthropoda</taxon>
        <taxon>Crustacea</taxon>
        <taxon>Multicrustacea</taxon>
        <taxon>Malacostraca</taxon>
        <taxon>Eumalacostraca</taxon>
        <taxon>Peracarida</taxon>
        <taxon>Amphipoda</taxon>
        <taxon>Senticaudata</taxon>
        <taxon>Talitrida</taxon>
        <taxon>Talitroidea</taxon>
        <taxon>Hyalellidae</taxon>
        <taxon>Hyalella</taxon>
    </lineage>
</organism>
<dbReference type="RefSeq" id="XP_047740365.1">
    <property type="nucleotide sequence ID" value="XM_047884409.1"/>
</dbReference>
<evidence type="ECO:0000256" key="7">
    <source>
        <dbReference type="ARBA" id="ARBA00022723"/>
    </source>
</evidence>
<evidence type="ECO:0000256" key="6">
    <source>
        <dbReference type="ARBA" id="ARBA00022617"/>
    </source>
</evidence>
<comment type="similarity">
    <text evidence="5 15">Belongs to the cytochrome P450 family.</text>
</comment>
<dbReference type="PROSITE" id="PS00086">
    <property type="entry name" value="CYTOCHROME_P450"/>
    <property type="match status" value="1"/>
</dbReference>
<evidence type="ECO:0000256" key="14">
    <source>
        <dbReference type="PIRSR" id="PIRSR602401-1"/>
    </source>
</evidence>
<keyword evidence="8" id="KW-0256">Endoplasmic reticulum</keyword>
<dbReference type="KEGG" id="hazt:108671148"/>
<dbReference type="InterPro" id="IPR001128">
    <property type="entry name" value="Cyt_P450"/>
</dbReference>
<dbReference type="PANTHER" id="PTHR24300:SF375">
    <property type="entry name" value="CYTOCHROME P450 FAMILY"/>
    <property type="match status" value="1"/>
</dbReference>
<evidence type="ECO:0000256" key="8">
    <source>
        <dbReference type="ARBA" id="ARBA00022824"/>
    </source>
</evidence>
<evidence type="ECO:0000256" key="2">
    <source>
        <dbReference type="ARBA" id="ARBA00003690"/>
    </source>
</evidence>
<dbReference type="GeneID" id="108671148"/>
<dbReference type="OMA" id="CHLRSMH"/>
<evidence type="ECO:0000256" key="9">
    <source>
        <dbReference type="ARBA" id="ARBA00022848"/>
    </source>
</evidence>
<proteinExistence type="inferred from homology"/>
<gene>
    <name evidence="17" type="primary">LOC108671148</name>
</gene>
<name>A0A979FW86_HYAAZ</name>
<evidence type="ECO:0000313" key="17">
    <source>
        <dbReference type="RefSeq" id="XP_047740365.1"/>
    </source>
</evidence>
<reference evidence="17" key="1">
    <citation type="submission" date="2025-08" db="UniProtKB">
        <authorList>
            <consortium name="RefSeq"/>
        </authorList>
    </citation>
    <scope>IDENTIFICATION</scope>
</reference>
<accession>A0A979FW86</accession>
<dbReference type="GO" id="GO:0020037">
    <property type="term" value="F:heme binding"/>
    <property type="evidence" value="ECO:0007669"/>
    <property type="project" value="InterPro"/>
</dbReference>
<keyword evidence="9" id="KW-0492">Microsome</keyword>
<evidence type="ECO:0000256" key="10">
    <source>
        <dbReference type="ARBA" id="ARBA00023002"/>
    </source>
</evidence>
<dbReference type="FunFam" id="1.10.630.10:FF:000238">
    <property type="entry name" value="Cytochrome P450 2A6"/>
    <property type="match status" value="1"/>
</dbReference>
<dbReference type="InterPro" id="IPR036396">
    <property type="entry name" value="Cyt_P450_sf"/>
</dbReference>
<keyword evidence="16" id="KW-1185">Reference proteome</keyword>